<dbReference type="CDD" id="cd06661">
    <property type="entry name" value="GGCT_like"/>
    <property type="match status" value="1"/>
</dbReference>
<proteinExistence type="predicted"/>
<accession>A0A2U3MXT7</accession>
<reference evidence="3" key="1">
    <citation type="submission" date="2018-03" db="EMBL/GenBank/DDBJ databases">
        <authorList>
            <person name="Blom J."/>
        </authorList>
    </citation>
    <scope>NUCLEOTIDE SEQUENCE [LARGE SCALE GENOMIC DNA]</scope>
    <source>
        <strain evidence="3">KPC-SM-21</strain>
    </source>
</reference>
<dbReference type="Gene3D" id="3.10.490.10">
    <property type="entry name" value="Gamma-glutamyl cyclotransferase-like"/>
    <property type="match status" value="1"/>
</dbReference>
<dbReference type="InParanoid" id="A0A2U3MXT7"/>
<dbReference type="EMBL" id="OOGT01000049">
    <property type="protein sequence ID" value="SPL70246.1"/>
    <property type="molecule type" value="Genomic_DNA"/>
</dbReference>
<dbReference type="OrthoDB" id="5070127at2"/>
<evidence type="ECO:0000313" key="2">
    <source>
        <dbReference type="EMBL" id="SPL70246.1"/>
    </source>
</evidence>
<evidence type="ECO:0000313" key="3">
    <source>
        <dbReference type="Proteomes" id="UP000245974"/>
    </source>
</evidence>
<organism evidence="2 3">
    <name type="scientific">Acinetobacter stercoris</name>
    <dbReference type="NCBI Taxonomy" id="2126983"/>
    <lineage>
        <taxon>Bacteria</taxon>
        <taxon>Pseudomonadati</taxon>
        <taxon>Pseudomonadota</taxon>
        <taxon>Gammaproteobacteria</taxon>
        <taxon>Moraxellales</taxon>
        <taxon>Moraxellaceae</taxon>
        <taxon>Acinetobacter</taxon>
    </lineage>
</organism>
<dbReference type="InterPro" id="IPR036568">
    <property type="entry name" value="GGCT-like_sf"/>
</dbReference>
<dbReference type="SUPFAM" id="SSF110857">
    <property type="entry name" value="Gamma-glutamyl cyclotransferase-like"/>
    <property type="match status" value="1"/>
</dbReference>
<dbReference type="Pfam" id="PF06094">
    <property type="entry name" value="GGACT"/>
    <property type="match status" value="1"/>
</dbReference>
<dbReference type="RefSeq" id="WP_121973740.1">
    <property type="nucleotide sequence ID" value="NZ_OOGT01000049.1"/>
</dbReference>
<gene>
    <name evidence="2" type="ORF">KPC_1424</name>
</gene>
<sequence>MNQLFIYGTLCPNRENAHILEKIGGSFTKGYVHGTVHVLSWGPDLGLPAIILNEQDPKVEGYFFSTDKLADHWQMLDDFEGFQYQRVKVEGWTESGERMEAWVYAMRELQNPE</sequence>
<dbReference type="AlphaFoldDB" id="A0A2U3MXT7"/>
<protein>
    <submittedName>
        <fullName evidence="2">AIG2-like family protein</fullName>
    </submittedName>
</protein>
<feature type="domain" description="Gamma-glutamylcyclotransferase AIG2-like" evidence="1">
    <location>
        <begin position="4"/>
        <end position="108"/>
    </location>
</feature>
<name>A0A2U3MXT7_9GAMM</name>
<evidence type="ECO:0000259" key="1">
    <source>
        <dbReference type="Pfam" id="PF06094"/>
    </source>
</evidence>
<dbReference type="InterPro" id="IPR013024">
    <property type="entry name" value="GGCT-like"/>
</dbReference>
<dbReference type="Proteomes" id="UP000245974">
    <property type="component" value="Unassembled WGS sequence"/>
</dbReference>
<dbReference type="InterPro" id="IPR009288">
    <property type="entry name" value="AIG2-like_dom"/>
</dbReference>
<keyword evidence="3" id="KW-1185">Reference proteome</keyword>